<dbReference type="CDD" id="cd21608">
    <property type="entry name" value="RRM2_NsCP33_like"/>
    <property type="match status" value="1"/>
</dbReference>
<accession>A0A1F7H0T7</accession>
<dbReference type="InterPro" id="IPR000504">
    <property type="entry name" value="RRM_dom"/>
</dbReference>
<evidence type="ECO:0000313" key="4">
    <source>
        <dbReference type="EMBL" id="OGK24735.1"/>
    </source>
</evidence>
<dbReference type="InterPro" id="IPR048289">
    <property type="entry name" value="RRM2_NsCP33-like"/>
</dbReference>
<dbReference type="EMBL" id="MFZM01000004">
    <property type="protein sequence ID" value="OGK24735.1"/>
    <property type="molecule type" value="Genomic_DNA"/>
</dbReference>
<name>A0A1F7H0T7_9BACT</name>
<dbReference type="Gene3D" id="3.30.70.330">
    <property type="match status" value="1"/>
</dbReference>
<reference evidence="4 5" key="1">
    <citation type="journal article" date="2016" name="Nat. Commun.">
        <title>Thousands of microbial genomes shed light on interconnected biogeochemical processes in an aquifer system.</title>
        <authorList>
            <person name="Anantharaman K."/>
            <person name="Brown C.T."/>
            <person name="Hug L.A."/>
            <person name="Sharon I."/>
            <person name="Castelle C.J."/>
            <person name="Probst A.J."/>
            <person name="Thomas B.C."/>
            <person name="Singh A."/>
            <person name="Wilkins M.J."/>
            <person name="Karaoz U."/>
            <person name="Brodie E.L."/>
            <person name="Williams K.H."/>
            <person name="Hubbard S.S."/>
            <person name="Banfield J.F."/>
        </authorList>
    </citation>
    <scope>NUCLEOTIDE SEQUENCE [LARGE SCALE GENOMIC DNA]</scope>
</reference>
<keyword evidence="1" id="KW-0694">RNA-binding</keyword>
<dbReference type="InterPro" id="IPR052462">
    <property type="entry name" value="SLIRP/GR-RBP-like"/>
</dbReference>
<dbReference type="InterPro" id="IPR035979">
    <property type="entry name" value="RBD_domain_sf"/>
</dbReference>
<evidence type="ECO:0000256" key="1">
    <source>
        <dbReference type="ARBA" id="ARBA00022884"/>
    </source>
</evidence>
<gene>
    <name evidence="4" type="ORF">A3C24_01265</name>
</gene>
<dbReference type="AlphaFoldDB" id="A0A1F7H0T7"/>
<dbReference type="GO" id="GO:0003723">
    <property type="term" value="F:RNA binding"/>
    <property type="evidence" value="ECO:0007669"/>
    <property type="project" value="UniProtKB-KW"/>
</dbReference>
<dbReference type="SMART" id="SM00360">
    <property type="entry name" value="RRM"/>
    <property type="match status" value="1"/>
</dbReference>
<dbReference type="Proteomes" id="UP000177159">
    <property type="component" value="Unassembled WGS sequence"/>
</dbReference>
<feature type="domain" description="RRM" evidence="3">
    <location>
        <begin position="3"/>
        <end position="81"/>
    </location>
</feature>
<dbReference type="Pfam" id="PF00076">
    <property type="entry name" value="RRM_1"/>
    <property type="match status" value="1"/>
</dbReference>
<organism evidence="4 5">
    <name type="scientific">Candidatus Roizmanbacteria bacterium RIFCSPHIGHO2_02_FULL_37_24</name>
    <dbReference type="NCBI Taxonomy" id="1802037"/>
    <lineage>
        <taxon>Bacteria</taxon>
        <taxon>Candidatus Roizmaniibacteriota</taxon>
    </lineage>
</organism>
<feature type="region of interest" description="Disordered" evidence="2">
    <location>
        <begin position="71"/>
        <end position="103"/>
    </location>
</feature>
<evidence type="ECO:0000259" key="3">
    <source>
        <dbReference type="PROSITE" id="PS50102"/>
    </source>
</evidence>
<evidence type="ECO:0000256" key="2">
    <source>
        <dbReference type="SAM" id="MobiDB-lite"/>
    </source>
</evidence>
<proteinExistence type="predicted"/>
<sequence length="103" mass="11114">MTTKLFVGSLSWDTKDESLRDFFAQAGTVVSASVITDRHTGRSRGFGFVEMSSEEEAQAAVDQLNGKELDGRAIVVNEAKPRAPRDNDRSGGGRRGGDDSSSY</sequence>
<dbReference type="SUPFAM" id="SSF54928">
    <property type="entry name" value="RNA-binding domain, RBD"/>
    <property type="match status" value="1"/>
</dbReference>
<dbReference type="PANTHER" id="PTHR48027">
    <property type="entry name" value="HETEROGENEOUS NUCLEAR RIBONUCLEOPROTEIN 87F-RELATED"/>
    <property type="match status" value="1"/>
</dbReference>
<feature type="compositionally biased region" description="Basic and acidic residues" evidence="2">
    <location>
        <begin position="79"/>
        <end position="103"/>
    </location>
</feature>
<comment type="caution">
    <text evidence="4">The sequence shown here is derived from an EMBL/GenBank/DDBJ whole genome shotgun (WGS) entry which is preliminary data.</text>
</comment>
<dbReference type="InterPro" id="IPR012677">
    <property type="entry name" value="Nucleotide-bd_a/b_plait_sf"/>
</dbReference>
<protein>
    <submittedName>
        <fullName evidence="4">RNA-binding protein</fullName>
    </submittedName>
</protein>
<evidence type="ECO:0000313" key="5">
    <source>
        <dbReference type="Proteomes" id="UP000177159"/>
    </source>
</evidence>
<dbReference type="PROSITE" id="PS50102">
    <property type="entry name" value="RRM"/>
    <property type="match status" value="1"/>
</dbReference>